<organism evidence="2 3">
    <name type="scientific">Dentiscutata erythropus</name>
    <dbReference type="NCBI Taxonomy" id="1348616"/>
    <lineage>
        <taxon>Eukaryota</taxon>
        <taxon>Fungi</taxon>
        <taxon>Fungi incertae sedis</taxon>
        <taxon>Mucoromycota</taxon>
        <taxon>Glomeromycotina</taxon>
        <taxon>Glomeromycetes</taxon>
        <taxon>Diversisporales</taxon>
        <taxon>Gigasporaceae</taxon>
        <taxon>Dentiscutata</taxon>
    </lineage>
</organism>
<accession>A0A9N9DRA7</accession>
<dbReference type="OrthoDB" id="2426087at2759"/>
<protein>
    <submittedName>
        <fullName evidence="2">16147_t:CDS:1</fullName>
    </submittedName>
</protein>
<dbReference type="EMBL" id="CAJVPY010005792">
    <property type="protein sequence ID" value="CAG8650529.1"/>
    <property type="molecule type" value="Genomic_DNA"/>
</dbReference>
<feature type="compositionally biased region" description="Low complexity" evidence="1">
    <location>
        <begin position="190"/>
        <end position="199"/>
    </location>
</feature>
<feature type="compositionally biased region" description="Basic and acidic residues" evidence="1">
    <location>
        <begin position="205"/>
        <end position="214"/>
    </location>
</feature>
<reference evidence="2" key="1">
    <citation type="submission" date="2021-06" db="EMBL/GenBank/DDBJ databases">
        <authorList>
            <person name="Kallberg Y."/>
            <person name="Tangrot J."/>
            <person name="Rosling A."/>
        </authorList>
    </citation>
    <scope>NUCLEOTIDE SEQUENCE</scope>
    <source>
        <strain evidence="2">MA453B</strain>
    </source>
</reference>
<dbReference type="AlphaFoldDB" id="A0A9N9DRA7"/>
<evidence type="ECO:0000256" key="1">
    <source>
        <dbReference type="SAM" id="MobiDB-lite"/>
    </source>
</evidence>
<name>A0A9N9DRA7_9GLOM</name>
<sequence>MNPIAGLLHISNTIFKKIDYTCKKYLTPNSLALQRRQISECLLYRTLLYVINRNITTNQFIKDNYEELQILLNVALEDCRGIGIKEIWKIYLSTFFAIMIHLKKALFNMKLIPSHWYSEKGLVVFDENQESSIQVVQNNNEPILTSIFQVLERIRRQKINVRHAIELDSKKHKGRGHLANKRYLLAIENHNNNNVGSNNQDEDSESRPKKENKC</sequence>
<proteinExistence type="predicted"/>
<comment type="caution">
    <text evidence="2">The sequence shown here is derived from an EMBL/GenBank/DDBJ whole genome shotgun (WGS) entry which is preliminary data.</text>
</comment>
<evidence type="ECO:0000313" key="2">
    <source>
        <dbReference type="EMBL" id="CAG8650529.1"/>
    </source>
</evidence>
<feature type="region of interest" description="Disordered" evidence="1">
    <location>
        <begin position="190"/>
        <end position="214"/>
    </location>
</feature>
<dbReference type="Proteomes" id="UP000789405">
    <property type="component" value="Unassembled WGS sequence"/>
</dbReference>
<evidence type="ECO:0000313" key="3">
    <source>
        <dbReference type="Proteomes" id="UP000789405"/>
    </source>
</evidence>
<keyword evidence="3" id="KW-1185">Reference proteome</keyword>
<gene>
    <name evidence="2" type="ORF">DERYTH_LOCUS10159</name>
</gene>